<dbReference type="RefSeq" id="WP_125714158.1">
    <property type="nucleotide sequence ID" value="NZ_JBHTOP010000005.1"/>
</dbReference>
<sequence length="257" mass="28002">MATLNTWRLALDIKQWVVTAAEAVKLHLHDDLKVNTKSGRNDLVTNIDKTTEQYLVQKIRAQYPEAKIVGEEGFGDQVEDLTGLVFFVDPIDGTMNFVKARENFAIMIGAYLDGKGIVGVILDVMKDELFWGGPEFGVYKNNLPLPKPKNITLSEGLLGMSGPLLVHDVKHVAAAVTASSGARIFGSAGIEFTKVIQGFENGYVSKLMPWDFAAGKVMAETLGLKVTDIDGEPLSMLSSKIVLIGTERTHAQILALQ</sequence>
<evidence type="ECO:0000256" key="1">
    <source>
        <dbReference type="ARBA" id="ARBA00022723"/>
    </source>
</evidence>
<dbReference type="Gene3D" id="3.30.540.10">
    <property type="entry name" value="Fructose-1,6-Bisphosphatase, subunit A, domain 1"/>
    <property type="match status" value="1"/>
</dbReference>
<keyword evidence="2" id="KW-0378">Hydrolase</keyword>
<evidence type="ECO:0000313" key="5">
    <source>
        <dbReference type="Proteomes" id="UP001597267"/>
    </source>
</evidence>
<dbReference type="InterPro" id="IPR000760">
    <property type="entry name" value="Inositol_monophosphatase-like"/>
</dbReference>
<dbReference type="PANTHER" id="PTHR20854">
    <property type="entry name" value="INOSITOL MONOPHOSPHATASE"/>
    <property type="match status" value="1"/>
</dbReference>
<dbReference type="InterPro" id="IPR020583">
    <property type="entry name" value="Inositol_monoP_metal-BS"/>
</dbReference>
<evidence type="ECO:0000256" key="2">
    <source>
        <dbReference type="ARBA" id="ARBA00022801"/>
    </source>
</evidence>
<protein>
    <submittedName>
        <fullName evidence="4">Inositol monophosphatase family protein</fullName>
    </submittedName>
</protein>
<name>A0ABW4J465_9LACO</name>
<proteinExistence type="predicted"/>
<dbReference type="PRINTS" id="PR00377">
    <property type="entry name" value="IMPHPHTASES"/>
</dbReference>
<comment type="caution">
    <text evidence="4">The sequence shown here is derived from an EMBL/GenBank/DDBJ whole genome shotgun (WGS) entry which is preliminary data.</text>
</comment>
<keyword evidence="3" id="KW-0460">Magnesium</keyword>
<evidence type="ECO:0000313" key="4">
    <source>
        <dbReference type="EMBL" id="MFD1671176.1"/>
    </source>
</evidence>
<evidence type="ECO:0000256" key="3">
    <source>
        <dbReference type="ARBA" id="ARBA00022842"/>
    </source>
</evidence>
<gene>
    <name evidence="4" type="ORF">ACFQ5M_03585</name>
</gene>
<dbReference type="SUPFAM" id="SSF56655">
    <property type="entry name" value="Carbohydrate phosphatase"/>
    <property type="match status" value="1"/>
</dbReference>
<dbReference type="PROSITE" id="PS00629">
    <property type="entry name" value="IMP_1"/>
    <property type="match status" value="1"/>
</dbReference>
<accession>A0ABW4J465</accession>
<reference evidence="5" key="1">
    <citation type="journal article" date="2019" name="Int. J. Syst. Evol. Microbiol.">
        <title>The Global Catalogue of Microorganisms (GCM) 10K type strain sequencing project: providing services to taxonomists for standard genome sequencing and annotation.</title>
        <authorList>
            <consortium name="The Broad Institute Genomics Platform"/>
            <consortium name="The Broad Institute Genome Sequencing Center for Infectious Disease"/>
            <person name="Wu L."/>
            <person name="Ma J."/>
        </authorList>
    </citation>
    <scope>NUCLEOTIDE SEQUENCE [LARGE SCALE GENOMIC DNA]</scope>
    <source>
        <strain evidence="5">CCM 8896</strain>
    </source>
</reference>
<dbReference type="Proteomes" id="UP001597267">
    <property type="component" value="Unassembled WGS sequence"/>
</dbReference>
<dbReference type="EMBL" id="JBHTOP010000005">
    <property type="protein sequence ID" value="MFD1671176.1"/>
    <property type="molecule type" value="Genomic_DNA"/>
</dbReference>
<dbReference type="Gene3D" id="3.40.190.80">
    <property type="match status" value="1"/>
</dbReference>
<organism evidence="4 5">
    <name type="scientific">Agrilactobacillus yilanensis</name>
    <dbReference type="NCBI Taxonomy" id="2485997"/>
    <lineage>
        <taxon>Bacteria</taxon>
        <taxon>Bacillati</taxon>
        <taxon>Bacillota</taxon>
        <taxon>Bacilli</taxon>
        <taxon>Lactobacillales</taxon>
        <taxon>Lactobacillaceae</taxon>
        <taxon>Agrilactobacillus</taxon>
    </lineage>
</organism>
<dbReference type="Pfam" id="PF00459">
    <property type="entry name" value="Inositol_P"/>
    <property type="match status" value="1"/>
</dbReference>
<keyword evidence="5" id="KW-1185">Reference proteome</keyword>
<dbReference type="PANTHER" id="PTHR20854:SF4">
    <property type="entry name" value="INOSITOL-1-MONOPHOSPHATASE-RELATED"/>
    <property type="match status" value="1"/>
</dbReference>
<keyword evidence="1" id="KW-0479">Metal-binding</keyword>
<dbReference type="CDD" id="cd01637">
    <property type="entry name" value="IMPase_like"/>
    <property type="match status" value="1"/>
</dbReference>